<evidence type="ECO:0000259" key="9">
    <source>
        <dbReference type="Pfam" id="PF13186"/>
    </source>
</evidence>
<dbReference type="PANTHER" id="PTHR45947:SF13">
    <property type="entry name" value="TRANSFERASE"/>
    <property type="match status" value="1"/>
</dbReference>
<dbReference type="RefSeq" id="WP_112087281.1">
    <property type="nucleotide sequence ID" value="NZ_QLSV01000018.1"/>
</dbReference>
<dbReference type="GO" id="GO:0016757">
    <property type="term" value="F:glycosyltransferase activity"/>
    <property type="evidence" value="ECO:0007669"/>
    <property type="project" value="InterPro"/>
</dbReference>
<evidence type="ECO:0000259" key="8">
    <source>
        <dbReference type="Pfam" id="PF04055"/>
    </source>
</evidence>
<dbReference type="PANTHER" id="PTHR45947">
    <property type="entry name" value="SULFOQUINOVOSYL TRANSFERASE SQD2"/>
    <property type="match status" value="1"/>
</dbReference>
<dbReference type="AlphaFoldDB" id="A0A328WRK6"/>
<keyword evidence="5" id="KW-0408">Iron</keyword>
<dbReference type="CDD" id="cd01335">
    <property type="entry name" value="Radical_SAM"/>
    <property type="match status" value="1"/>
</dbReference>
<dbReference type="Gene3D" id="3.40.50.2000">
    <property type="entry name" value="Glycogen Phosphorylase B"/>
    <property type="match status" value="2"/>
</dbReference>
<keyword evidence="2" id="KW-0004">4Fe-4S</keyword>
<dbReference type="SUPFAM" id="SSF53756">
    <property type="entry name" value="UDP-Glycosyltransferase/glycogen phosphorylase"/>
    <property type="match status" value="1"/>
</dbReference>
<evidence type="ECO:0000256" key="3">
    <source>
        <dbReference type="ARBA" id="ARBA00022691"/>
    </source>
</evidence>
<dbReference type="SFLD" id="SFLDG01067">
    <property type="entry name" value="SPASM/twitch_domain_containing"/>
    <property type="match status" value="1"/>
</dbReference>
<dbReference type="InterPro" id="IPR028098">
    <property type="entry name" value="Glyco_trans_4-like_N"/>
</dbReference>
<dbReference type="Gene3D" id="3.20.20.70">
    <property type="entry name" value="Aldolase class I"/>
    <property type="match status" value="2"/>
</dbReference>
<gene>
    <name evidence="11" type="ORF">B0I10_1189</name>
</gene>
<dbReference type="SUPFAM" id="SSF102114">
    <property type="entry name" value="Radical SAM enzymes"/>
    <property type="match status" value="1"/>
</dbReference>
<dbReference type="InterPro" id="IPR058240">
    <property type="entry name" value="rSAM_sf"/>
</dbReference>
<keyword evidence="3" id="KW-0949">S-adenosyl-L-methionine</keyword>
<evidence type="ECO:0000256" key="6">
    <source>
        <dbReference type="ARBA" id="ARBA00023014"/>
    </source>
</evidence>
<keyword evidence="11" id="KW-0808">Transferase</keyword>
<dbReference type="Pfam" id="PF13439">
    <property type="entry name" value="Glyco_transf_4"/>
    <property type="match status" value="1"/>
</dbReference>
<dbReference type="CDD" id="cd21109">
    <property type="entry name" value="SPASM"/>
    <property type="match status" value="1"/>
</dbReference>
<dbReference type="SFLD" id="SFLDG01387">
    <property type="entry name" value="BtrN-like_SPASM_domain_contain"/>
    <property type="match status" value="1"/>
</dbReference>
<keyword evidence="6" id="KW-0411">Iron-sulfur</keyword>
<sequence>MHILKIIHGYPPNYNAGSEVYSQSICNELSKHHKVSVFTREENPYAPCFSIREQKINNNLSLYFVNNPQGKDGYRHKQMDDNFAELVKQFKPDIAHIGHLNHLSTGLIDELNQLKIPIVFTLHDFWLMCPRGQFLTRSIGNSNNFQLCEKQEDKKCATDCYKVYFSGREENEPTEIENWSHWIHQRMIETKAIINKVNVFIAPSNYLRDRFINDFGIPENKIVYLDYGFPTEYLTQTEKSKDKTNYTFGYIGTHIPAKGINLLIEAFKQVEPTATLKIFGRTSGQSTNALKEVAKTSKNKIEFAGEYVNHNLANDVFSKVDCIVVPSIWGENSPLVIHEAQSCKVPVITADFGGMKEYVQHQVNGLLFEHRNANSLAEQLKFAISNPQQMKELGEKGYLYTNDGSVPNIQNHCIELDMIYQKLISKTDYKLWRVTIDTNPEDCNLSCTMCEEHSPFSTYIKEKLNGKHRRMPKEWLEPIFEQAKKIGVTEMIPSTMGEPLIYKHFAHFVELCYKYNIKMNLTTNGTFPKTTEKTVTEWAKLIVPITSDVKISWNGATAETSQKVMLKLNFEEAVSNVKEFIRIRNEHFQKTGYYCRVTFQLTFMQNNMHELADIIKLAATLGVDRVKGHQLWAHFDEVQHLSMKASPENIAQWNRYVQQAYEAQQHYLKPNGEQVILENIIPLQETEREEIPENYECPFLERELWVSATGKISPCCAPDEQRNTLGDFGNIEKTSVEKVLQSESYQNLVKNYKKIDLCKTCTMRKPN</sequence>
<dbReference type="InterPro" id="IPR023885">
    <property type="entry name" value="4Fe4S-binding_SPASM_dom"/>
</dbReference>
<evidence type="ECO:0000259" key="10">
    <source>
        <dbReference type="Pfam" id="PF13439"/>
    </source>
</evidence>
<proteinExistence type="predicted"/>
<dbReference type="Pfam" id="PF00534">
    <property type="entry name" value="Glycos_transf_1"/>
    <property type="match status" value="1"/>
</dbReference>
<dbReference type="Pfam" id="PF13186">
    <property type="entry name" value="SPASM"/>
    <property type="match status" value="1"/>
</dbReference>
<evidence type="ECO:0000256" key="2">
    <source>
        <dbReference type="ARBA" id="ARBA00022485"/>
    </source>
</evidence>
<name>A0A328WRK6_9FLAO</name>
<reference evidence="11 12" key="1">
    <citation type="submission" date="2018-06" db="EMBL/GenBank/DDBJ databases">
        <title>Genomic Encyclopedia of Type Strains, Phase III (KMG-III): the genomes of soil and plant-associated and newly described type strains.</title>
        <authorList>
            <person name="Whitman W."/>
        </authorList>
    </citation>
    <scope>NUCLEOTIDE SEQUENCE [LARGE SCALE GENOMIC DNA]</scope>
    <source>
        <strain evidence="11 12">CGMCC 1.12504</strain>
    </source>
</reference>
<keyword evidence="4" id="KW-0479">Metal-binding</keyword>
<feature type="domain" description="Glycosyl transferase family 1" evidence="7">
    <location>
        <begin position="239"/>
        <end position="398"/>
    </location>
</feature>
<dbReference type="EMBL" id="QLSV01000018">
    <property type="protein sequence ID" value="RAR46474.1"/>
    <property type="molecule type" value="Genomic_DNA"/>
</dbReference>
<feature type="domain" description="Glycosyltransferase subfamily 4-like N-terminal" evidence="10">
    <location>
        <begin position="17"/>
        <end position="230"/>
    </location>
</feature>
<dbReference type="GO" id="GO:0051536">
    <property type="term" value="F:iron-sulfur cluster binding"/>
    <property type="evidence" value="ECO:0007669"/>
    <property type="project" value="UniProtKB-KW"/>
</dbReference>
<dbReference type="InterPro" id="IPR013785">
    <property type="entry name" value="Aldolase_TIM"/>
</dbReference>
<organism evidence="11 12">
    <name type="scientific">Flavobacterium lacus</name>
    <dbReference type="NCBI Taxonomy" id="1353778"/>
    <lineage>
        <taxon>Bacteria</taxon>
        <taxon>Pseudomonadati</taxon>
        <taxon>Bacteroidota</taxon>
        <taxon>Flavobacteriia</taxon>
        <taxon>Flavobacteriales</taxon>
        <taxon>Flavobacteriaceae</taxon>
        <taxon>Flavobacterium</taxon>
    </lineage>
</organism>
<dbReference type="Pfam" id="PF04055">
    <property type="entry name" value="Radical_SAM"/>
    <property type="match status" value="1"/>
</dbReference>
<evidence type="ECO:0000256" key="4">
    <source>
        <dbReference type="ARBA" id="ARBA00022723"/>
    </source>
</evidence>
<dbReference type="SFLD" id="SFLDS00029">
    <property type="entry name" value="Radical_SAM"/>
    <property type="match status" value="1"/>
</dbReference>
<dbReference type="InterPro" id="IPR007197">
    <property type="entry name" value="rSAM"/>
</dbReference>
<dbReference type="GO" id="GO:0046872">
    <property type="term" value="F:metal ion binding"/>
    <property type="evidence" value="ECO:0007669"/>
    <property type="project" value="UniProtKB-KW"/>
</dbReference>
<dbReference type="InterPro" id="IPR050194">
    <property type="entry name" value="Glycosyltransferase_grp1"/>
</dbReference>
<evidence type="ECO:0000313" key="12">
    <source>
        <dbReference type="Proteomes" id="UP000249518"/>
    </source>
</evidence>
<feature type="domain" description="Radical SAM core" evidence="8">
    <location>
        <begin position="443"/>
        <end position="584"/>
    </location>
</feature>
<evidence type="ECO:0000259" key="7">
    <source>
        <dbReference type="Pfam" id="PF00534"/>
    </source>
</evidence>
<evidence type="ECO:0000256" key="5">
    <source>
        <dbReference type="ARBA" id="ARBA00023004"/>
    </source>
</evidence>
<evidence type="ECO:0000256" key="1">
    <source>
        <dbReference type="ARBA" id="ARBA00001966"/>
    </source>
</evidence>
<protein>
    <submittedName>
        <fullName evidence="11">Glycosyltransferase involved in cell wall biosynthesis</fullName>
    </submittedName>
</protein>
<feature type="domain" description="4Fe4S-binding SPASM" evidence="9">
    <location>
        <begin position="697"/>
        <end position="762"/>
    </location>
</feature>
<comment type="caution">
    <text evidence="11">The sequence shown here is derived from an EMBL/GenBank/DDBJ whole genome shotgun (WGS) entry which is preliminary data.</text>
</comment>
<dbReference type="Proteomes" id="UP000249518">
    <property type="component" value="Unassembled WGS sequence"/>
</dbReference>
<comment type="cofactor">
    <cofactor evidence="1">
        <name>[4Fe-4S] cluster</name>
        <dbReference type="ChEBI" id="CHEBI:49883"/>
    </cofactor>
</comment>
<evidence type="ECO:0000313" key="11">
    <source>
        <dbReference type="EMBL" id="RAR46474.1"/>
    </source>
</evidence>
<accession>A0A328WRK6</accession>
<dbReference type="OrthoDB" id="9787111at2"/>
<dbReference type="InterPro" id="IPR034391">
    <property type="entry name" value="AdoMet-like_SPASM_containing"/>
</dbReference>
<keyword evidence="12" id="KW-1185">Reference proteome</keyword>
<dbReference type="InterPro" id="IPR001296">
    <property type="entry name" value="Glyco_trans_1"/>
</dbReference>